<evidence type="ECO:0000256" key="3">
    <source>
        <dbReference type="ARBA" id="ARBA00022475"/>
    </source>
</evidence>
<comment type="subcellular location">
    <subcellularLocation>
        <location evidence="1">Cell membrane</location>
        <topology evidence="1">Peripheral membrane protein</topology>
        <orientation evidence="1">Cytoplasmic side</orientation>
    </subcellularLocation>
    <subcellularLocation>
        <location evidence="2">Endosome membrane</location>
        <topology evidence="2">Peripheral membrane protein</topology>
    </subcellularLocation>
</comment>
<evidence type="ECO:0000256" key="9">
    <source>
        <dbReference type="SAM" id="Phobius"/>
    </source>
</evidence>
<name>A0A833RWK7_9HYME</name>
<dbReference type="InterPro" id="IPR027417">
    <property type="entry name" value="P-loop_NTPase"/>
</dbReference>
<reference evidence="11" key="1">
    <citation type="submission" date="2019-11" db="EMBL/GenBank/DDBJ databases">
        <title>The nuclear and mitochondrial genomes of Frieseomelitta varia - a highly eusocial stingless bee (Meliponini) with a permanently sterile worker caste.</title>
        <authorList>
            <person name="Freitas F.C.P."/>
            <person name="Lourenco A.P."/>
            <person name="Nunes F.M.F."/>
            <person name="Paschoal A.R."/>
            <person name="Abreu F.C.P."/>
            <person name="Barbin F.O."/>
            <person name="Bataglia L."/>
            <person name="Cardoso-Junior C.A.M."/>
            <person name="Cervoni M.S."/>
            <person name="Silva S.R."/>
            <person name="Dalarmi F."/>
            <person name="Del Lama M.A."/>
            <person name="Depintor T.S."/>
            <person name="Ferreira K.M."/>
            <person name="Goria P.S."/>
            <person name="Jaskot M.C."/>
            <person name="Lago D.C."/>
            <person name="Luna-Lucena D."/>
            <person name="Moda L.M."/>
            <person name="Nascimento L."/>
            <person name="Pedrino M."/>
            <person name="Rabico F.O."/>
            <person name="Sanches F.C."/>
            <person name="Santos D.E."/>
            <person name="Santos C.G."/>
            <person name="Vieira J."/>
            <person name="Lopes T.F."/>
            <person name="Barchuk A.R."/>
            <person name="Hartfelder K."/>
            <person name="Simoes Z.L.P."/>
            <person name="Bitondi M.M.G."/>
            <person name="Pinheiro D.G."/>
        </authorList>
    </citation>
    <scope>NUCLEOTIDE SEQUENCE</scope>
    <source>
        <strain evidence="11">USP_RPSP 00005682</strain>
        <tissue evidence="11">Whole individual</tissue>
    </source>
</reference>
<dbReference type="InterPro" id="IPR040990">
    <property type="entry name" value="DUF5600"/>
</dbReference>
<keyword evidence="8 9" id="KW-0472">Membrane</keyword>
<dbReference type="GO" id="GO:0005525">
    <property type="term" value="F:GTP binding"/>
    <property type="evidence" value="ECO:0007669"/>
    <property type="project" value="InterPro"/>
</dbReference>
<dbReference type="Pfam" id="PF18150">
    <property type="entry name" value="DUF5600"/>
    <property type="match status" value="1"/>
</dbReference>
<feature type="domain" description="Dynamin-type G" evidence="10">
    <location>
        <begin position="529"/>
        <end position="760"/>
    </location>
</feature>
<keyword evidence="7" id="KW-0106">Calcium</keyword>
<dbReference type="Pfam" id="PF16880">
    <property type="entry name" value="EHD_N"/>
    <property type="match status" value="1"/>
</dbReference>
<sequence>MSDRLQSSHCSSHKVMPLCYISYVTNYYINAVLYDIVNKLVHERSSVSLSLPLMINNTTGHSNCKQNSNETITTNETSSLIMSEHIRQRPSHNRRLTNMSIRVTVSVLVIIIGSILFAYAAFASTVDPTDDQTSLRQEGMLRMYNVGQWIRNEYGSIIGNKYESDLSLIESSYADRCIMSAQALLAALYPPTTEEIFVPGLIWRPVPVHSTPRHLDKIIVVKYPCPRLERALNEAYVNESTRPGTTPSAKYYEELSKYTGENISTITDVEFLYNTLEIEERNGLKLPEWTSKYYNWQMREIAARSLAIFTSNTLQQRLRGGPLLKEILKHLQAFNNGQDTRRAYLYSAHDITLVNLLRTMGFTDEYFKPDYGSTIIFELHAASNSANTEIKLKYLNNTEPIASHYMSIPKCGTPCLLKTLTKLWENVIPNDWDAECLLTHYACIHLSPVHQFQTTRDNLIDQNCLVTRTLEPSSDEMFSWLGRDDSSKQDIFENVADGLKKIYKSKLLPLEQHYQFHDFHSPQLDDPDFDAKPMILLVGQYSTGKTTFIKYLLERDFPGIRIGPEPTTDRFIAVMYHENERVIPGNALVVDPNKQFRPLSKFGNAFLNRFQCSTVASPVLKGISIVDTPGILSGEKQRVDRGYDFTGVMEWFAERVDRIILLFDAHKLDISDEFRRLIEALRGHDDKIRIVLNKADMIDHQQLMRVYGALMWSLGKVLQTPEVARVYIGSFWDQPLRYDVNKRLFEDEEQDLFRDMQSLPRNAALRKLNDLIKRARLAKVHAYIISALRKDMPSMFGKDTRKKELIKNLGQIYDQIQREQQISPGDFPDLKKMQESLAHHDFSKFNSLKPKLLEVVDNMLVKDIAQLMAMIPHEEVSTTSDSLARNTNT</sequence>
<dbReference type="InterPro" id="IPR030381">
    <property type="entry name" value="G_DYNAMIN_dom"/>
</dbReference>
<evidence type="ECO:0000256" key="1">
    <source>
        <dbReference type="ARBA" id="ARBA00004413"/>
    </source>
</evidence>
<keyword evidence="5" id="KW-0547">Nucleotide-binding</keyword>
<dbReference type="GO" id="GO:0032456">
    <property type="term" value="P:endocytic recycling"/>
    <property type="evidence" value="ECO:0007669"/>
    <property type="project" value="TreeGrafter"/>
</dbReference>
<evidence type="ECO:0000256" key="8">
    <source>
        <dbReference type="ARBA" id="ARBA00023136"/>
    </source>
</evidence>
<dbReference type="CDD" id="cd07061">
    <property type="entry name" value="HP_HAP_like"/>
    <property type="match status" value="1"/>
</dbReference>
<dbReference type="GO" id="GO:0060271">
    <property type="term" value="P:cilium assembly"/>
    <property type="evidence" value="ECO:0007669"/>
    <property type="project" value="TreeGrafter"/>
</dbReference>
<dbReference type="Gene3D" id="3.40.50.300">
    <property type="entry name" value="P-loop containing nucleotide triphosphate hydrolases"/>
    <property type="match status" value="1"/>
</dbReference>
<keyword evidence="3" id="KW-1003">Cell membrane</keyword>
<evidence type="ECO:0000256" key="2">
    <source>
        <dbReference type="ARBA" id="ARBA00004481"/>
    </source>
</evidence>
<dbReference type="Gene3D" id="1.10.268.20">
    <property type="match status" value="1"/>
</dbReference>
<dbReference type="GO" id="GO:0045296">
    <property type="term" value="F:cadherin binding"/>
    <property type="evidence" value="ECO:0007669"/>
    <property type="project" value="TreeGrafter"/>
</dbReference>
<dbReference type="PROSITE" id="PS51718">
    <property type="entry name" value="G_DYNAMIN_2"/>
    <property type="match status" value="1"/>
</dbReference>
<dbReference type="Pfam" id="PF00350">
    <property type="entry name" value="Dynamin_N"/>
    <property type="match status" value="1"/>
</dbReference>
<keyword evidence="9" id="KW-1133">Transmembrane helix</keyword>
<dbReference type="Pfam" id="PF00328">
    <property type="entry name" value="His_Phos_2"/>
    <property type="match status" value="1"/>
</dbReference>
<keyword evidence="4" id="KW-0479">Metal-binding</keyword>
<dbReference type="GO" id="GO:0016791">
    <property type="term" value="F:phosphatase activity"/>
    <property type="evidence" value="ECO:0007669"/>
    <property type="project" value="UniProtKB-ARBA"/>
</dbReference>
<dbReference type="EMBL" id="WNWW01000518">
    <property type="protein sequence ID" value="KAF3423947.1"/>
    <property type="molecule type" value="Genomic_DNA"/>
</dbReference>
<dbReference type="InterPro" id="IPR045063">
    <property type="entry name" value="Dynamin_N"/>
</dbReference>
<dbReference type="AlphaFoldDB" id="A0A833RWK7"/>
<comment type="caution">
    <text evidence="11">The sequence shown here is derived from an EMBL/GenBank/DDBJ whole genome shotgun (WGS) entry which is preliminary data.</text>
</comment>
<proteinExistence type="predicted"/>
<dbReference type="GO" id="GO:0055038">
    <property type="term" value="C:recycling endosome membrane"/>
    <property type="evidence" value="ECO:0007669"/>
    <property type="project" value="TreeGrafter"/>
</dbReference>
<dbReference type="CDD" id="cd09913">
    <property type="entry name" value="EHD"/>
    <property type="match status" value="1"/>
</dbReference>
<keyword evidence="6" id="KW-0967">Endosome</keyword>
<dbReference type="PANTHER" id="PTHR11216:SF31">
    <property type="entry name" value="AT21416P"/>
    <property type="match status" value="1"/>
</dbReference>
<dbReference type="FunFam" id="3.40.50.300:FF:000147">
    <property type="entry name" value="EH domain-containing protein 1"/>
    <property type="match status" value="1"/>
</dbReference>
<evidence type="ECO:0000313" key="11">
    <source>
        <dbReference type="EMBL" id="KAF3423947.1"/>
    </source>
</evidence>
<gene>
    <name evidence="11" type="ORF">E2986_11795</name>
</gene>
<organism evidence="11 12">
    <name type="scientific">Frieseomelitta varia</name>
    <dbReference type="NCBI Taxonomy" id="561572"/>
    <lineage>
        <taxon>Eukaryota</taxon>
        <taxon>Metazoa</taxon>
        <taxon>Ecdysozoa</taxon>
        <taxon>Arthropoda</taxon>
        <taxon>Hexapoda</taxon>
        <taxon>Insecta</taxon>
        <taxon>Pterygota</taxon>
        <taxon>Neoptera</taxon>
        <taxon>Endopterygota</taxon>
        <taxon>Hymenoptera</taxon>
        <taxon>Apocrita</taxon>
        <taxon>Aculeata</taxon>
        <taxon>Apoidea</taxon>
        <taxon>Anthophila</taxon>
        <taxon>Apidae</taxon>
        <taxon>Frieseomelitta</taxon>
    </lineage>
</organism>
<dbReference type="GO" id="GO:0005886">
    <property type="term" value="C:plasma membrane"/>
    <property type="evidence" value="ECO:0007669"/>
    <property type="project" value="UniProtKB-SubCell"/>
</dbReference>
<accession>A0A833RWK7</accession>
<dbReference type="InterPro" id="IPR031692">
    <property type="entry name" value="EHD_N"/>
</dbReference>
<evidence type="ECO:0000259" key="10">
    <source>
        <dbReference type="PROSITE" id="PS51718"/>
    </source>
</evidence>
<evidence type="ECO:0000256" key="7">
    <source>
        <dbReference type="ARBA" id="ARBA00022837"/>
    </source>
</evidence>
<dbReference type="GO" id="GO:0046872">
    <property type="term" value="F:metal ion binding"/>
    <property type="evidence" value="ECO:0007669"/>
    <property type="project" value="UniProtKB-KW"/>
</dbReference>
<evidence type="ECO:0000256" key="4">
    <source>
        <dbReference type="ARBA" id="ARBA00022723"/>
    </source>
</evidence>
<evidence type="ECO:0000313" key="12">
    <source>
        <dbReference type="Proteomes" id="UP000655588"/>
    </source>
</evidence>
<evidence type="ECO:0000256" key="5">
    <source>
        <dbReference type="ARBA" id="ARBA00022741"/>
    </source>
</evidence>
<dbReference type="GO" id="GO:0030139">
    <property type="term" value="C:endocytic vesicle"/>
    <property type="evidence" value="ECO:0007669"/>
    <property type="project" value="TreeGrafter"/>
</dbReference>
<dbReference type="GO" id="GO:0006897">
    <property type="term" value="P:endocytosis"/>
    <property type="evidence" value="ECO:0007669"/>
    <property type="project" value="TreeGrafter"/>
</dbReference>
<keyword evidence="9" id="KW-0812">Transmembrane</keyword>
<dbReference type="Proteomes" id="UP000655588">
    <property type="component" value="Unassembled WGS sequence"/>
</dbReference>
<dbReference type="SUPFAM" id="SSF52540">
    <property type="entry name" value="P-loop containing nucleoside triphosphate hydrolases"/>
    <property type="match status" value="1"/>
</dbReference>
<dbReference type="GO" id="GO:0072659">
    <property type="term" value="P:protein localization to plasma membrane"/>
    <property type="evidence" value="ECO:0007669"/>
    <property type="project" value="TreeGrafter"/>
</dbReference>
<feature type="transmembrane region" description="Helical" evidence="9">
    <location>
        <begin position="99"/>
        <end position="122"/>
    </location>
</feature>
<dbReference type="GO" id="GO:0005769">
    <property type="term" value="C:early endosome"/>
    <property type="evidence" value="ECO:0007669"/>
    <property type="project" value="TreeGrafter"/>
</dbReference>
<dbReference type="InterPro" id="IPR029033">
    <property type="entry name" value="His_PPase_superfam"/>
</dbReference>
<dbReference type="InterPro" id="IPR000560">
    <property type="entry name" value="His_Pase_clade-2"/>
</dbReference>
<protein>
    <recommendedName>
        <fullName evidence="10">Dynamin-type G domain-containing protein</fullName>
    </recommendedName>
</protein>
<evidence type="ECO:0000256" key="6">
    <source>
        <dbReference type="ARBA" id="ARBA00022753"/>
    </source>
</evidence>
<dbReference type="GO" id="GO:0048471">
    <property type="term" value="C:perinuclear region of cytoplasm"/>
    <property type="evidence" value="ECO:0007669"/>
    <property type="project" value="TreeGrafter"/>
</dbReference>
<dbReference type="Gene3D" id="3.40.50.1240">
    <property type="entry name" value="Phosphoglycerate mutase-like"/>
    <property type="match status" value="1"/>
</dbReference>
<dbReference type="PANTHER" id="PTHR11216">
    <property type="entry name" value="EH DOMAIN"/>
    <property type="match status" value="1"/>
</dbReference>
<dbReference type="SUPFAM" id="SSF53254">
    <property type="entry name" value="Phosphoglycerate mutase-like"/>
    <property type="match status" value="1"/>
</dbReference>
<keyword evidence="12" id="KW-1185">Reference proteome</keyword>